<keyword evidence="4" id="KW-1185">Reference proteome</keyword>
<evidence type="ECO:0000256" key="1">
    <source>
        <dbReference type="SAM" id="MobiDB-lite"/>
    </source>
</evidence>
<gene>
    <name evidence="3" type="ORF">BCR34DRAFT_603464</name>
</gene>
<dbReference type="AlphaFoldDB" id="A0A1Y1ZEG2"/>
<name>A0A1Y1ZEG2_9PLEO</name>
<dbReference type="Proteomes" id="UP000193144">
    <property type="component" value="Unassembled WGS sequence"/>
</dbReference>
<accession>A0A1Y1ZEG2</accession>
<feature type="domain" description="DUF6603" evidence="2">
    <location>
        <begin position="315"/>
        <end position="776"/>
    </location>
</feature>
<sequence length="1039" mass="113839">MSGRCLELLFTGAIEIGEIELGLFYQYTSAIATRSSSPAANSVAEPPPGRKPELPAIQGDKKPAWRFDAFLKTSEAKATIGSIIDSVVGHGSSGENEEASDKLPAFVRDIQISPSESSEKGDLISLQISKTNPTPGITETLFFLKVNISAVKFDIVQVARVVSTKSDAKTLIPPKRIIRTSVGQIPFLKMLPVIKELPQPFQLLEYVWVAGTEGLNQGEVENINSHAGSIPILHYKAIESQMTPGSTGNNGNLTPVITSGHHFIVINNDRVVLAHDFTPSKPRAKNPAKLMAEASDAPSVQPETGPSPPTVGALTKQTKFLTINGISLQYKADLLWLFISAKVALGPIELDLIGFGIGISLQEVTLDNLNVEHVLKSIRRDLRGLAVSFNRPPRWRGIGFEPYYFAAVGEYAVVKAQIKDHQDAYKSVLIYAKLDGPLIDLELVVISGVRIGFGVNSIVRSPKVEELYQFPFINDVVLEGASNNPMKLLESMRRLPDAVNPWVQPKQDSFWFVVGLSLSAFDIITATAVAMLEFSDVGIIAKLYADVNAQMPPDVKQKEALILYVEILMTAELNFINDYFSVAGALAPTSFLLVPQCHLAGSFALCFWFGRSPHAGDWVFTLGGYHRKFKRPEHYPDAKRLSIAFCVGKYVSIRGEGYFAITTKCVMGGALIHVQFHAGPIYAYLDTAFDALIQFHPIHYEVDVRVSVGVEFNLEGAFTAHPIRAKIGAELHIEGPQFGGKVHVDFWIHAFDIYFGDRHGIRPPLTLKQFYGILTKAGPPTKPTHADEVSDEYDVQMKFNIEDGGTFRFHISTVFAISQADESEGDQKQASTSTLNDQPIKRAGRLAPIYSTPMKMNKPMNSPIAIEIRDAVSGKLVPGWAAEFVVKPVPSALWANPDDRKQGDLLNSSKGTVNLAMAVRITAPDPVIAVSKIAPFDSSRATRYLVQEKVLDEEFSTQNIFLPAAEAIDQSQAADLKRWDEVEKIWVGGSATDVASQFAKLLGWDRPTQEGDVDAAKPAQKSWDLCTLVPSRLGHEPTS</sequence>
<dbReference type="EMBL" id="MCFA01000098">
    <property type="protein sequence ID" value="ORY08606.1"/>
    <property type="molecule type" value="Genomic_DNA"/>
</dbReference>
<dbReference type="Pfam" id="PF20248">
    <property type="entry name" value="DUF6603"/>
    <property type="match status" value="1"/>
</dbReference>
<organism evidence="3 4">
    <name type="scientific">Clohesyomyces aquaticus</name>
    <dbReference type="NCBI Taxonomy" id="1231657"/>
    <lineage>
        <taxon>Eukaryota</taxon>
        <taxon>Fungi</taxon>
        <taxon>Dikarya</taxon>
        <taxon>Ascomycota</taxon>
        <taxon>Pezizomycotina</taxon>
        <taxon>Dothideomycetes</taxon>
        <taxon>Pleosporomycetidae</taxon>
        <taxon>Pleosporales</taxon>
        <taxon>Lindgomycetaceae</taxon>
        <taxon>Clohesyomyces</taxon>
    </lineage>
</organism>
<evidence type="ECO:0000313" key="4">
    <source>
        <dbReference type="Proteomes" id="UP000193144"/>
    </source>
</evidence>
<feature type="region of interest" description="Disordered" evidence="1">
    <location>
        <begin position="283"/>
        <end position="310"/>
    </location>
</feature>
<feature type="region of interest" description="Disordered" evidence="1">
    <location>
        <begin position="36"/>
        <end position="58"/>
    </location>
</feature>
<dbReference type="STRING" id="1231657.A0A1Y1ZEG2"/>
<dbReference type="OrthoDB" id="5352492at2759"/>
<evidence type="ECO:0000313" key="3">
    <source>
        <dbReference type="EMBL" id="ORY08606.1"/>
    </source>
</evidence>
<protein>
    <recommendedName>
        <fullName evidence="2">DUF6603 domain-containing protein</fullName>
    </recommendedName>
</protein>
<reference evidence="3 4" key="1">
    <citation type="submission" date="2016-07" db="EMBL/GenBank/DDBJ databases">
        <title>Pervasive Adenine N6-methylation of Active Genes in Fungi.</title>
        <authorList>
            <consortium name="DOE Joint Genome Institute"/>
            <person name="Mondo S.J."/>
            <person name="Dannebaum R.O."/>
            <person name="Kuo R.C."/>
            <person name="Labutti K."/>
            <person name="Haridas S."/>
            <person name="Kuo A."/>
            <person name="Salamov A."/>
            <person name="Ahrendt S.R."/>
            <person name="Lipzen A."/>
            <person name="Sullivan W."/>
            <person name="Andreopoulos W.B."/>
            <person name="Clum A."/>
            <person name="Lindquist E."/>
            <person name="Daum C."/>
            <person name="Ramamoorthy G.K."/>
            <person name="Gryganskyi A."/>
            <person name="Culley D."/>
            <person name="Magnuson J.K."/>
            <person name="James T.Y."/>
            <person name="O'Malley M.A."/>
            <person name="Stajich J.E."/>
            <person name="Spatafora J.W."/>
            <person name="Visel A."/>
            <person name="Grigoriev I.V."/>
        </authorList>
    </citation>
    <scope>NUCLEOTIDE SEQUENCE [LARGE SCALE GENOMIC DNA]</scope>
    <source>
        <strain evidence="3 4">CBS 115471</strain>
    </source>
</reference>
<dbReference type="InterPro" id="IPR046538">
    <property type="entry name" value="DUF6603"/>
</dbReference>
<evidence type="ECO:0000259" key="2">
    <source>
        <dbReference type="Pfam" id="PF20248"/>
    </source>
</evidence>
<comment type="caution">
    <text evidence="3">The sequence shown here is derived from an EMBL/GenBank/DDBJ whole genome shotgun (WGS) entry which is preliminary data.</text>
</comment>
<feature type="compositionally biased region" description="Basic and acidic residues" evidence="1">
    <location>
        <begin position="48"/>
        <end position="58"/>
    </location>
</feature>
<proteinExistence type="predicted"/>